<evidence type="ECO:0000313" key="3">
    <source>
        <dbReference type="Proteomes" id="UP000501690"/>
    </source>
</evidence>
<dbReference type="Proteomes" id="UP000501690">
    <property type="component" value="Linkage Group LG5"/>
</dbReference>
<reference evidence="2 3" key="1">
    <citation type="submission" date="2019-04" db="EMBL/GenBank/DDBJ databases">
        <title>An improved genome assembly and genetic linkage map for asparagus bean, Vigna unguiculata ssp. sesquipedialis.</title>
        <authorList>
            <person name="Xia Q."/>
            <person name="Zhang R."/>
            <person name="Dong Y."/>
        </authorList>
    </citation>
    <scope>NUCLEOTIDE SEQUENCE [LARGE SCALE GENOMIC DNA]</scope>
    <source>
        <tissue evidence="2">Leaf</tissue>
    </source>
</reference>
<feature type="region of interest" description="Disordered" evidence="1">
    <location>
        <begin position="26"/>
        <end position="52"/>
    </location>
</feature>
<dbReference type="EMBL" id="CP039349">
    <property type="protein sequence ID" value="QCD94238.1"/>
    <property type="molecule type" value="Genomic_DNA"/>
</dbReference>
<evidence type="ECO:0000256" key="1">
    <source>
        <dbReference type="SAM" id="MobiDB-lite"/>
    </source>
</evidence>
<dbReference type="AlphaFoldDB" id="A0A4D6M0X3"/>
<sequence>MVEAKNCALCHLHKLPLLERLRRRRAETDESAGGMGPENLLLASERLERNGR</sequence>
<organism evidence="2 3">
    <name type="scientific">Vigna unguiculata</name>
    <name type="common">Cowpea</name>
    <dbReference type="NCBI Taxonomy" id="3917"/>
    <lineage>
        <taxon>Eukaryota</taxon>
        <taxon>Viridiplantae</taxon>
        <taxon>Streptophyta</taxon>
        <taxon>Embryophyta</taxon>
        <taxon>Tracheophyta</taxon>
        <taxon>Spermatophyta</taxon>
        <taxon>Magnoliopsida</taxon>
        <taxon>eudicotyledons</taxon>
        <taxon>Gunneridae</taxon>
        <taxon>Pentapetalae</taxon>
        <taxon>rosids</taxon>
        <taxon>fabids</taxon>
        <taxon>Fabales</taxon>
        <taxon>Fabaceae</taxon>
        <taxon>Papilionoideae</taxon>
        <taxon>50 kb inversion clade</taxon>
        <taxon>NPAAA clade</taxon>
        <taxon>indigoferoid/millettioid clade</taxon>
        <taxon>Phaseoleae</taxon>
        <taxon>Vigna</taxon>
    </lineage>
</organism>
<gene>
    <name evidence="2" type="ORF">DEO72_LG5g2319</name>
</gene>
<proteinExistence type="predicted"/>
<protein>
    <submittedName>
        <fullName evidence="2">Uncharacterized protein</fullName>
    </submittedName>
</protein>
<name>A0A4D6M0X3_VIGUN</name>
<evidence type="ECO:0000313" key="2">
    <source>
        <dbReference type="EMBL" id="QCD94238.1"/>
    </source>
</evidence>
<keyword evidence="3" id="KW-1185">Reference proteome</keyword>
<accession>A0A4D6M0X3</accession>